<evidence type="ECO:0000313" key="9">
    <source>
        <dbReference type="Proteomes" id="UP000291084"/>
    </source>
</evidence>
<dbReference type="Gene3D" id="2.20.25.80">
    <property type="entry name" value="WRKY domain"/>
    <property type="match status" value="1"/>
</dbReference>
<evidence type="ECO:0000259" key="7">
    <source>
        <dbReference type="PROSITE" id="PS50811"/>
    </source>
</evidence>
<dbReference type="Pfam" id="PF03106">
    <property type="entry name" value="WRKY"/>
    <property type="match status" value="1"/>
</dbReference>
<dbReference type="InterPro" id="IPR044810">
    <property type="entry name" value="WRKY_plant"/>
</dbReference>
<dbReference type="GO" id="GO:0003700">
    <property type="term" value="F:DNA-binding transcription factor activity"/>
    <property type="evidence" value="ECO:0007669"/>
    <property type="project" value="InterPro"/>
</dbReference>
<dbReference type="Proteomes" id="UP000291084">
    <property type="component" value="Chromosome 3"/>
</dbReference>
<dbReference type="AlphaFoldDB" id="A0A0S3RLX3"/>
<feature type="region of interest" description="Disordered" evidence="6">
    <location>
        <begin position="1"/>
        <end position="33"/>
    </location>
</feature>
<keyword evidence="3" id="KW-0238">DNA-binding</keyword>
<organism evidence="8 9">
    <name type="scientific">Vigna angularis var. angularis</name>
    <dbReference type="NCBI Taxonomy" id="157739"/>
    <lineage>
        <taxon>Eukaryota</taxon>
        <taxon>Viridiplantae</taxon>
        <taxon>Streptophyta</taxon>
        <taxon>Embryophyta</taxon>
        <taxon>Tracheophyta</taxon>
        <taxon>Spermatophyta</taxon>
        <taxon>Magnoliopsida</taxon>
        <taxon>eudicotyledons</taxon>
        <taxon>Gunneridae</taxon>
        <taxon>Pentapetalae</taxon>
        <taxon>rosids</taxon>
        <taxon>fabids</taxon>
        <taxon>Fabales</taxon>
        <taxon>Fabaceae</taxon>
        <taxon>Papilionoideae</taxon>
        <taxon>50 kb inversion clade</taxon>
        <taxon>NPAAA clade</taxon>
        <taxon>indigoferoid/millettioid clade</taxon>
        <taxon>Phaseoleae</taxon>
        <taxon>Vigna</taxon>
    </lineage>
</organism>
<feature type="region of interest" description="Disordered" evidence="6">
    <location>
        <begin position="120"/>
        <end position="150"/>
    </location>
</feature>
<keyword evidence="2" id="KW-0805">Transcription regulation</keyword>
<feature type="domain" description="WRKY" evidence="7">
    <location>
        <begin position="168"/>
        <end position="230"/>
    </location>
</feature>
<gene>
    <name evidence="8" type="primary">Vigan.03G139700</name>
    <name evidence="8" type="ORF">VIGAN_03139700</name>
</gene>
<dbReference type="SUPFAM" id="SSF118290">
    <property type="entry name" value="WRKY DNA-binding domain"/>
    <property type="match status" value="1"/>
</dbReference>
<dbReference type="SMART" id="SM00774">
    <property type="entry name" value="WRKY"/>
    <property type="match status" value="1"/>
</dbReference>
<reference evidence="8 9" key="1">
    <citation type="journal article" date="2015" name="Sci. Rep.">
        <title>The power of single molecule real-time sequencing technology in the de novo assembly of a eukaryotic genome.</title>
        <authorList>
            <person name="Sakai H."/>
            <person name="Naito K."/>
            <person name="Ogiso-Tanaka E."/>
            <person name="Takahashi Y."/>
            <person name="Iseki K."/>
            <person name="Muto C."/>
            <person name="Satou K."/>
            <person name="Teruya K."/>
            <person name="Shiroma A."/>
            <person name="Shimoji M."/>
            <person name="Hirano T."/>
            <person name="Itoh T."/>
            <person name="Kaga A."/>
            <person name="Tomooka N."/>
        </authorList>
    </citation>
    <scope>NUCLEOTIDE SEQUENCE [LARGE SCALE GENOMIC DNA]</scope>
    <source>
        <strain evidence="9">cv. Shumari</strain>
    </source>
</reference>
<dbReference type="PANTHER" id="PTHR31282">
    <property type="entry name" value="WRKY TRANSCRIPTION FACTOR 21-RELATED"/>
    <property type="match status" value="1"/>
</dbReference>
<sequence length="264" mass="29809">MQIQPKQNDQTKDRTKTSTKTKATTSGFQKMKKNLFPESESVSAQKKREIMEDLVKGHEAATELRLLLQNPFGTEPSLSSHHLIAKVLRSFTQALTIINSSPLAPASADGLAHRNLLFSGENGPSVPRSGNCPTSGDCSEKRSKKGGRGRYNRRKSLLTWTELSYTTDDNHAWRKYGQKKILNSEFPRGYFRCTHRYDKGCKATKQVQRDEQYPQMYQTTYIGSHTCNAISEIVTNSTDSSNWESYLLNSDHDSVHEPLIAHQP</sequence>
<dbReference type="InterPro" id="IPR036576">
    <property type="entry name" value="WRKY_dom_sf"/>
</dbReference>
<evidence type="ECO:0000256" key="1">
    <source>
        <dbReference type="ARBA" id="ARBA00004123"/>
    </source>
</evidence>
<keyword evidence="5" id="KW-0539">Nucleus</keyword>
<keyword evidence="4" id="KW-0804">Transcription</keyword>
<accession>A0A0S3RLX3</accession>
<dbReference type="GO" id="GO:0043565">
    <property type="term" value="F:sequence-specific DNA binding"/>
    <property type="evidence" value="ECO:0007669"/>
    <property type="project" value="InterPro"/>
</dbReference>
<keyword evidence="9" id="KW-1185">Reference proteome</keyword>
<dbReference type="InterPro" id="IPR003657">
    <property type="entry name" value="WRKY_dom"/>
</dbReference>
<proteinExistence type="predicted"/>
<evidence type="ECO:0000256" key="5">
    <source>
        <dbReference type="ARBA" id="ARBA00023242"/>
    </source>
</evidence>
<evidence type="ECO:0000256" key="6">
    <source>
        <dbReference type="SAM" id="MobiDB-lite"/>
    </source>
</evidence>
<evidence type="ECO:0000313" key="8">
    <source>
        <dbReference type="EMBL" id="BAT81629.1"/>
    </source>
</evidence>
<dbReference type="PROSITE" id="PS50811">
    <property type="entry name" value="WRKY"/>
    <property type="match status" value="1"/>
</dbReference>
<dbReference type="EMBL" id="AP015036">
    <property type="protein sequence ID" value="BAT81629.1"/>
    <property type="molecule type" value="Genomic_DNA"/>
</dbReference>
<evidence type="ECO:0000256" key="2">
    <source>
        <dbReference type="ARBA" id="ARBA00023015"/>
    </source>
</evidence>
<comment type="subcellular location">
    <subcellularLocation>
        <location evidence="1">Nucleus</location>
    </subcellularLocation>
</comment>
<protein>
    <recommendedName>
        <fullName evidence="7">WRKY domain-containing protein</fullName>
    </recommendedName>
</protein>
<evidence type="ECO:0000256" key="4">
    <source>
        <dbReference type="ARBA" id="ARBA00023163"/>
    </source>
</evidence>
<dbReference type="OrthoDB" id="2021064at2759"/>
<dbReference type="GO" id="GO:0005634">
    <property type="term" value="C:nucleus"/>
    <property type="evidence" value="ECO:0007669"/>
    <property type="project" value="UniProtKB-SubCell"/>
</dbReference>
<name>A0A0S3RLX3_PHAAN</name>
<evidence type="ECO:0000256" key="3">
    <source>
        <dbReference type="ARBA" id="ARBA00023125"/>
    </source>
</evidence>